<dbReference type="EC" id="2.1.1.72" evidence="3"/>
<evidence type="ECO:0000313" key="4">
    <source>
        <dbReference type="Proteomes" id="UP000006559"/>
    </source>
</evidence>
<name>Q1WUU3_LIGS1</name>
<dbReference type="InterPro" id="IPR016843">
    <property type="entry name" value="S-AdoMet-dep_Ade-MeTrfase_prd"/>
</dbReference>
<dbReference type="Gene3D" id="1.10.150.470">
    <property type="match status" value="1"/>
</dbReference>
<reference evidence="3 4" key="1">
    <citation type="journal article" date="2006" name="Proc. Natl. Acad. Sci. U.S.A.">
        <title>Multireplicon genome architecture of Lactobacillus salivarius.</title>
        <authorList>
            <person name="Claesson M.J."/>
            <person name="Li Y."/>
            <person name="Leahy S."/>
            <person name="Canchaya C."/>
            <person name="van Pijkeren J.P."/>
            <person name="Cerdeno-Tarraga A.M."/>
            <person name="Parkhill J."/>
            <person name="Flynn S."/>
            <person name="O'Sullivan G.C."/>
            <person name="Collins J.K."/>
            <person name="Higgins D."/>
            <person name="Shanahan F."/>
            <person name="Fitzgerald G.F."/>
            <person name="van Sinderen D."/>
            <person name="O'Toole P.W."/>
        </authorList>
    </citation>
    <scope>NUCLEOTIDE SEQUENCE [LARGE SCALE GENOMIC DNA]</scope>
    <source>
        <strain evidence="3 4">UCC118</strain>
    </source>
</reference>
<dbReference type="GO" id="GO:0008170">
    <property type="term" value="F:N-methyltransferase activity"/>
    <property type="evidence" value="ECO:0007669"/>
    <property type="project" value="InterPro"/>
</dbReference>
<proteinExistence type="predicted"/>
<dbReference type="InterPro" id="IPR029063">
    <property type="entry name" value="SAM-dependent_MTases_sf"/>
</dbReference>
<dbReference type="Proteomes" id="UP000006559">
    <property type="component" value="Chromosome"/>
</dbReference>
<dbReference type="AlphaFoldDB" id="Q1WUU3"/>
<dbReference type="GO" id="GO:0003677">
    <property type="term" value="F:DNA binding"/>
    <property type="evidence" value="ECO:0007669"/>
    <property type="project" value="InterPro"/>
</dbReference>
<dbReference type="Pfam" id="PF21106">
    <property type="entry name" value="YtxK_like"/>
    <property type="match status" value="1"/>
</dbReference>
<dbReference type="RefSeq" id="WP_011475752.1">
    <property type="nucleotide sequence ID" value="NC_007929.1"/>
</dbReference>
<sequence>MIGKMKKIQKEYSLLEEAVKELQKNLQTTYLDALIETLENILDNNQVHVEDDKPDKKTVAKLKELYADSNIKNLEADEKRQVIQLLILKSYSEDKIQANHQMTPDSIGMIVSYLIELFADSKKVLTITDICVGTGNLLTDIYNNLDKQNKNIQAYGIDNDDTLLALASISTQFQKQNIELYHQDAIEELLIPKTDLVVGDLPVGYYPIDDKVSDYITKNNDGHSYAHYVLIEKSIRQLKEDGIGIFIVPRGIFEVKDSVKLLKYIQKVGYLQGLLNLPTELFNDKQSMKSILVVQKKGNKAKQAEEVLLGDFPSFKKQEEFKKFINEIVSWAKKNIYFNWFFVKKD</sequence>
<dbReference type="Pfam" id="PF02384">
    <property type="entry name" value="N6_Mtase"/>
    <property type="match status" value="1"/>
</dbReference>
<dbReference type="Gene3D" id="3.40.50.150">
    <property type="entry name" value="Vaccinia Virus protein VP39"/>
    <property type="match status" value="1"/>
</dbReference>
<dbReference type="PATRIC" id="fig|362948.14.peg.507"/>
<dbReference type="PANTHER" id="PTHR41313">
    <property type="entry name" value="ADENINE-SPECIFIC METHYLTRANSFERASE"/>
    <property type="match status" value="1"/>
</dbReference>
<keyword evidence="3" id="KW-0489">Methyltransferase</keyword>
<feature type="domain" description="DNA methylase adenine-specific" evidence="1">
    <location>
        <begin position="99"/>
        <end position="320"/>
    </location>
</feature>
<dbReference type="GO" id="GO:0009007">
    <property type="term" value="F:site-specific DNA-methyltransferase (adenine-specific) activity"/>
    <property type="evidence" value="ECO:0007669"/>
    <property type="project" value="UniProtKB-EC"/>
</dbReference>
<dbReference type="PIRSF" id="PIRSF026567">
    <property type="entry name" value="Adenine_mtase_bact_prd"/>
    <property type="match status" value="1"/>
</dbReference>
<feature type="domain" description="YtxK-like N-terminal helical" evidence="2">
    <location>
        <begin position="12"/>
        <end position="90"/>
    </location>
</feature>
<dbReference type="InterPro" id="IPR048375">
    <property type="entry name" value="YtxK-like_N"/>
</dbReference>
<dbReference type="PANTHER" id="PTHR41313:SF1">
    <property type="entry name" value="DNA METHYLASE ADENINE-SPECIFIC DOMAIN-CONTAINING PROTEIN"/>
    <property type="match status" value="1"/>
</dbReference>
<keyword evidence="4" id="KW-1185">Reference proteome</keyword>
<evidence type="ECO:0000259" key="2">
    <source>
        <dbReference type="Pfam" id="PF21106"/>
    </source>
</evidence>
<dbReference type="SUPFAM" id="SSF53335">
    <property type="entry name" value="S-adenosyl-L-methionine-dependent methyltransferases"/>
    <property type="match status" value="1"/>
</dbReference>
<dbReference type="KEGG" id="lsl:LSL_0432"/>
<dbReference type="InterPro" id="IPR052933">
    <property type="entry name" value="DNA_Protect_Modify"/>
</dbReference>
<dbReference type="HOGENOM" id="CLU_073534_0_0_9"/>
<protein>
    <submittedName>
        <fullName evidence="3">Adenine-specific methyltransferase</fullName>
        <ecNumber evidence="3">2.1.1.72</ecNumber>
    </submittedName>
</protein>
<keyword evidence="3" id="KW-0808">Transferase</keyword>
<organism evidence="3 4">
    <name type="scientific">Ligilactobacillus salivarius (strain UCC118)</name>
    <name type="common">Lactobacillus salivarius</name>
    <dbReference type="NCBI Taxonomy" id="362948"/>
    <lineage>
        <taxon>Bacteria</taxon>
        <taxon>Bacillati</taxon>
        <taxon>Bacillota</taxon>
        <taxon>Bacilli</taxon>
        <taxon>Lactobacillales</taxon>
        <taxon>Lactobacillaceae</taxon>
        <taxon>Ligilactobacillus</taxon>
    </lineage>
</organism>
<dbReference type="GO" id="GO:0032259">
    <property type="term" value="P:methylation"/>
    <property type="evidence" value="ECO:0007669"/>
    <property type="project" value="UniProtKB-KW"/>
</dbReference>
<evidence type="ECO:0000259" key="1">
    <source>
        <dbReference type="Pfam" id="PF02384"/>
    </source>
</evidence>
<evidence type="ECO:0000313" key="3">
    <source>
        <dbReference type="EMBL" id="ABD99242.1"/>
    </source>
</evidence>
<dbReference type="InterPro" id="IPR003356">
    <property type="entry name" value="DNA_methylase_A-5"/>
</dbReference>
<accession>Q1WUU3</accession>
<gene>
    <name evidence="3" type="ordered locus">LSL_0432</name>
</gene>
<dbReference type="OrthoDB" id="9788159at2"/>
<dbReference type="STRING" id="362948.LSL_0432"/>
<dbReference type="EMBL" id="CP000233">
    <property type="protein sequence ID" value="ABD99242.1"/>
    <property type="molecule type" value="Genomic_DNA"/>
</dbReference>